<dbReference type="InterPro" id="IPR019808">
    <property type="entry name" value="Histidine_triad_CS"/>
</dbReference>
<evidence type="ECO:0000313" key="6">
    <source>
        <dbReference type="Proteomes" id="UP000286097"/>
    </source>
</evidence>
<organism evidence="5 6">
    <name type="scientific">Peronospora effusa</name>
    <dbReference type="NCBI Taxonomy" id="542832"/>
    <lineage>
        <taxon>Eukaryota</taxon>
        <taxon>Sar</taxon>
        <taxon>Stramenopiles</taxon>
        <taxon>Oomycota</taxon>
        <taxon>Peronosporomycetes</taxon>
        <taxon>Peronosporales</taxon>
        <taxon>Peronosporaceae</taxon>
        <taxon>Peronospora</taxon>
    </lineage>
</organism>
<dbReference type="Gene3D" id="3.30.428.10">
    <property type="entry name" value="HIT-like"/>
    <property type="match status" value="1"/>
</dbReference>
<dbReference type="SUPFAM" id="SSF54197">
    <property type="entry name" value="HIT-like"/>
    <property type="match status" value="1"/>
</dbReference>
<dbReference type="InterPro" id="IPR001310">
    <property type="entry name" value="Histidine_triad_HIT"/>
</dbReference>
<sequence length="175" mass="19350">MPTVTNQSLIRMLVSSRSFLVSKSLRLRCSFAPFTLQSMSSHDERLEADAAAASGAASAVVNETIFDKIIRKEIPAKIAYEDEQCLAFHDVNPQAPVHILIIPKKHDGLTQLAHAEERHEALLGHLLYTAKLVAKQQQLDKGFRIVINDGEDGCQSVFHLHLHILGGRKLGWPPG</sequence>
<feature type="domain" description="HIT" evidence="4">
    <location>
        <begin position="65"/>
        <end position="175"/>
    </location>
</feature>
<dbReference type="FunFam" id="3.30.428.10:FF:000005">
    <property type="entry name" value="Histidine triad nucleotide-binding protein 1"/>
    <property type="match status" value="1"/>
</dbReference>
<dbReference type="PANTHER" id="PTHR23089">
    <property type="entry name" value="HISTIDINE TRIAD HIT PROTEIN"/>
    <property type="match status" value="1"/>
</dbReference>
<dbReference type="PRINTS" id="PR00332">
    <property type="entry name" value="HISTRIAD"/>
</dbReference>
<dbReference type="Proteomes" id="UP000286097">
    <property type="component" value="Unassembled WGS sequence"/>
</dbReference>
<accession>A0A3R7XKA0</accession>
<dbReference type="CDD" id="cd01276">
    <property type="entry name" value="PKCI_related"/>
    <property type="match status" value="1"/>
</dbReference>
<dbReference type="PROSITE" id="PS51084">
    <property type="entry name" value="HIT_2"/>
    <property type="match status" value="1"/>
</dbReference>
<dbReference type="VEuPathDB" id="FungiDB:DD237_001733"/>
<proteinExistence type="predicted"/>
<dbReference type="InterPro" id="IPR011146">
    <property type="entry name" value="HIT-like"/>
</dbReference>
<gene>
    <name evidence="5" type="ORF">DD237_001733</name>
</gene>
<dbReference type="Pfam" id="PF01230">
    <property type="entry name" value="HIT"/>
    <property type="match status" value="1"/>
</dbReference>
<dbReference type="AlphaFoldDB" id="A0A3R7XKA0"/>
<dbReference type="InterPro" id="IPR036265">
    <property type="entry name" value="HIT-like_sf"/>
</dbReference>
<comment type="caution">
    <text evidence="5">The sequence shown here is derived from an EMBL/GenBank/DDBJ whole genome shotgun (WGS) entry which is preliminary data.</text>
</comment>
<evidence type="ECO:0000256" key="1">
    <source>
        <dbReference type="PIRSR" id="PIRSR601310-1"/>
    </source>
</evidence>
<evidence type="ECO:0000256" key="3">
    <source>
        <dbReference type="PROSITE-ProRule" id="PRU00464"/>
    </source>
</evidence>
<name>A0A3R7XKA0_9STRA</name>
<dbReference type="EMBL" id="QKXF01000111">
    <property type="protein sequence ID" value="RQM16680.1"/>
    <property type="molecule type" value="Genomic_DNA"/>
</dbReference>
<evidence type="ECO:0000259" key="4">
    <source>
        <dbReference type="PROSITE" id="PS51084"/>
    </source>
</evidence>
<feature type="active site" description="Tele-AMP-histidine intermediate" evidence="1">
    <location>
        <position position="161"/>
    </location>
</feature>
<evidence type="ECO:0000313" key="5">
    <source>
        <dbReference type="EMBL" id="RQM16680.1"/>
    </source>
</evidence>
<protein>
    <recommendedName>
        <fullName evidence="4">HIT domain-containing protein</fullName>
    </recommendedName>
</protein>
<reference evidence="5 6" key="1">
    <citation type="submission" date="2018-06" db="EMBL/GenBank/DDBJ databases">
        <title>Comparative genomics of downy mildews reveals potential adaptations to biotrophy.</title>
        <authorList>
            <person name="Fletcher K."/>
            <person name="Klosterman S.J."/>
            <person name="Derevnina L."/>
            <person name="Martin F."/>
            <person name="Koike S."/>
            <person name="Reyes Chin-Wo S."/>
            <person name="Mou B."/>
            <person name="Michelmore R."/>
        </authorList>
    </citation>
    <scope>NUCLEOTIDE SEQUENCE [LARGE SCALE GENOMIC DNA]</scope>
    <source>
        <strain evidence="5 6">R13</strain>
    </source>
</reference>
<dbReference type="PROSITE" id="PS00892">
    <property type="entry name" value="HIT_1"/>
    <property type="match status" value="1"/>
</dbReference>
<dbReference type="GO" id="GO:0003824">
    <property type="term" value="F:catalytic activity"/>
    <property type="evidence" value="ECO:0007669"/>
    <property type="project" value="InterPro"/>
</dbReference>
<feature type="short sequence motif" description="Histidine triad motif" evidence="2 3">
    <location>
        <begin position="159"/>
        <end position="163"/>
    </location>
</feature>
<evidence type="ECO:0000256" key="2">
    <source>
        <dbReference type="PIRSR" id="PIRSR601310-3"/>
    </source>
</evidence>